<gene>
    <name evidence="2" type="ORF">F511_29744</name>
</gene>
<proteinExistence type="predicted"/>
<feature type="region of interest" description="Disordered" evidence="1">
    <location>
        <begin position="213"/>
        <end position="261"/>
    </location>
</feature>
<keyword evidence="3" id="KW-1185">Reference proteome</keyword>
<dbReference type="Proteomes" id="UP000250235">
    <property type="component" value="Unassembled WGS sequence"/>
</dbReference>
<sequence length="261" mass="29132">MLLPSNSKQSDKEGRLALEILFAPVQQAKSKLPKLMQPISDVPPYVASGPPTKSTISKEINWVTYRIDTKENGKDILEQAKPNLVQEAFWIAVEQLRLQLIIYVLLPEPSILAEVKLADEPLEVLGIAPTLYIIEGMQSLGLTILRSNSLCVNHGLADVELVVSGIMAGDGWFQELDHLASGPDQFHERIGTSTIEWMDRRLIRSTTRISTPSPVCTRKPMKISQTESPRRDGRNKFRCRRAVTASTATAREEGRGEEFVE</sequence>
<accession>A0A2Z7BNT7</accession>
<evidence type="ECO:0000313" key="2">
    <source>
        <dbReference type="EMBL" id="KZV36014.1"/>
    </source>
</evidence>
<name>A0A2Z7BNT7_9LAMI</name>
<feature type="compositionally biased region" description="Basic and acidic residues" evidence="1">
    <location>
        <begin position="250"/>
        <end position="261"/>
    </location>
</feature>
<reference evidence="2 3" key="1">
    <citation type="journal article" date="2015" name="Proc. Natl. Acad. Sci. U.S.A.">
        <title>The resurrection genome of Boea hygrometrica: A blueprint for survival of dehydration.</title>
        <authorList>
            <person name="Xiao L."/>
            <person name="Yang G."/>
            <person name="Zhang L."/>
            <person name="Yang X."/>
            <person name="Zhao S."/>
            <person name="Ji Z."/>
            <person name="Zhou Q."/>
            <person name="Hu M."/>
            <person name="Wang Y."/>
            <person name="Chen M."/>
            <person name="Xu Y."/>
            <person name="Jin H."/>
            <person name="Xiao X."/>
            <person name="Hu G."/>
            <person name="Bao F."/>
            <person name="Hu Y."/>
            <person name="Wan P."/>
            <person name="Li L."/>
            <person name="Deng X."/>
            <person name="Kuang T."/>
            <person name="Xiang C."/>
            <person name="Zhu J.K."/>
            <person name="Oliver M.J."/>
            <person name="He Y."/>
        </authorList>
    </citation>
    <scope>NUCLEOTIDE SEQUENCE [LARGE SCALE GENOMIC DNA]</scope>
    <source>
        <strain evidence="3">cv. XS01</strain>
    </source>
</reference>
<evidence type="ECO:0000256" key="1">
    <source>
        <dbReference type="SAM" id="MobiDB-lite"/>
    </source>
</evidence>
<dbReference type="AlphaFoldDB" id="A0A2Z7BNT7"/>
<organism evidence="2 3">
    <name type="scientific">Dorcoceras hygrometricum</name>
    <dbReference type="NCBI Taxonomy" id="472368"/>
    <lineage>
        <taxon>Eukaryota</taxon>
        <taxon>Viridiplantae</taxon>
        <taxon>Streptophyta</taxon>
        <taxon>Embryophyta</taxon>
        <taxon>Tracheophyta</taxon>
        <taxon>Spermatophyta</taxon>
        <taxon>Magnoliopsida</taxon>
        <taxon>eudicotyledons</taxon>
        <taxon>Gunneridae</taxon>
        <taxon>Pentapetalae</taxon>
        <taxon>asterids</taxon>
        <taxon>lamiids</taxon>
        <taxon>Lamiales</taxon>
        <taxon>Gesneriaceae</taxon>
        <taxon>Didymocarpoideae</taxon>
        <taxon>Trichosporeae</taxon>
        <taxon>Loxocarpinae</taxon>
        <taxon>Dorcoceras</taxon>
    </lineage>
</organism>
<protein>
    <submittedName>
        <fullName evidence="2">Protein NETWORKED 1A-like</fullName>
    </submittedName>
</protein>
<evidence type="ECO:0000313" key="3">
    <source>
        <dbReference type="Proteomes" id="UP000250235"/>
    </source>
</evidence>
<dbReference type="EMBL" id="KV003956">
    <property type="protein sequence ID" value="KZV36014.1"/>
    <property type="molecule type" value="Genomic_DNA"/>
</dbReference>